<name>A0ABN0SAP5_9GAMM</name>
<evidence type="ECO:0000256" key="1">
    <source>
        <dbReference type="SAM" id="MobiDB-lite"/>
    </source>
</evidence>
<accession>A0ABN0SAP5</accession>
<feature type="region of interest" description="Disordered" evidence="1">
    <location>
        <begin position="1"/>
        <end position="24"/>
    </location>
</feature>
<gene>
    <name evidence="2" type="ORF">AU05_17300</name>
</gene>
<reference evidence="3" key="1">
    <citation type="journal article" date="2014" name="Genome Announc.">
        <title>Draft Genome Sequence of the algae degrading bacterium Pseudomonas mendocina AD6.</title>
        <authorList>
            <person name="Barney B.M."/>
            <person name="Lenneman E.M."/>
        </authorList>
    </citation>
    <scope>NUCLEOTIDE SEQUENCE [LARGE SCALE GENOMIC DNA]</scope>
    <source>
        <strain evidence="3">AD6</strain>
    </source>
</reference>
<feature type="region of interest" description="Disordered" evidence="1">
    <location>
        <begin position="608"/>
        <end position="648"/>
    </location>
</feature>
<evidence type="ECO:0000313" key="3">
    <source>
        <dbReference type="Proteomes" id="UP000023842"/>
    </source>
</evidence>
<dbReference type="EMBL" id="JFJN01000051">
    <property type="protein sequence ID" value="EZH79583.1"/>
    <property type="molecule type" value="Genomic_DNA"/>
</dbReference>
<protein>
    <submittedName>
        <fullName evidence="2">Uncharacterized protein</fullName>
    </submittedName>
</protein>
<comment type="caution">
    <text evidence="2">The sequence shown here is derived from an EMBL/GenBank/DDBJ whole genome shotgun (WGS) entry which is preliminary data.</text>
</comment>
<proteinExistence type="predicted"/>
<feature type="compositionally biased region" description="Basic residues" evidence="1">
    <location>
        <begin position="1"/>
        <end position="10"/>
    </location>
</feature>
<feature type="compositionally biased region" description="Polar residues" evidence="1">
    <location>
        <begin position="237"/>
        <end position="256"/>
    </location>
</feature>
<keyword evidence="3" id="KW-1185">Reference proteome</keyword>
<dbReference type="RefSeq" id="WP_037002566.1">
    <property type="nucleotide sequence ID" value="NZ_JFJN01000051.1"/>
</dbReference>
<dbReference type="Proteomes" id="UP000023842">
    <property type="component" value="Unassembled WGS sequence"/>
</dbReference>
<organism evidence="2 3">
    <name type="scientific">Ectopseudomonas composti</name>
    <dbReference type="NCBI Taxonomy" id="658457"/>
    <lineage>
        <taxon>Bacteria</taxon>
        <taxon>Pseudomonadati</taxon>
        <taxon>Pseudomonadota</taxon>
        <taxon>Gammaproteobacteria</taxon>
        <taxon>Pseudomonadales</taxon>
        <taxon>Pseudomonadaceae</taxon>
        <taxon>Ectopseudomonas</taxon>
    </lineage>
</organism>
<evidence type="ECO:0000313" key="2">
    <source>
        <dbReference type="EMBL" id="EZH79583.1"/>
    </source>
</evidence>
<feature type="region of interest" description="Disordered" evidence="1">
    <location>
        <begin position="181"/>
        <end position="257"/>
    </location>
</feature>
<feature type="region of interest" description="Disordered" evidence="1">
    <location>
        <begin position="326"/>
        <end position="354"/>
    </location>
</feature>
<sequence>MYGLPKRKHAATGGLIVGPGTGTSDSIEKAVPAGTYILPADTTKKLGFGIPGYGGNPKAQPGEQLRLGIPRKQVPVAVSNGEYELPPEQVHAIGAALLDQVKETTHKPAGFGLNKAMLAAAKGGAREEPRHFFADGGLVDDEQKPKQTSFDIANTPAAQRAAGIAGDPARAERMQAQFEQPVIGPRDSAGSPASGGRFGLPGYKGAAMSANRPAPAQETPPGSPGDAVEGTARTQDENGSIAPSQASQQPGNSWVNAGNGIAMRLGANGAPEFSNDPSALAGAGAMPAGGMSRIGDGVGGGLSVGEPGDAQMALERFGRANDIRAGALRQTGTGPRVTIIPDSSRTPTLGDRQRARMEERQANTELMRQQALRENADADLRRNVDTQRMGTEQLNQQRLQQQIEEGRLSAEDAQRVNRLRAVIADPNVSESDRLMARQAYSALQGTAANKPAQMSASVQRLEDDDISAIGSARTMNSELARIDNQIANGGLDLGLITNASSMAANALGIGGQNARNYASLNSTLEKLRNESLRLNTGVQTEGDAQRAWNELVTNLKSPELVRQRLAEIRALNDRAMGIRQGIINNRRAAQGADPLDVNAVLGTEDAEVAQSRNTPAGRPVAIETDSDYEALPSGSLFVAPDGTTRRKP</sequence>